<dbReference type="eggNOG" id="ENOG5033YBM">
    <property type="taxonomic scope" value="Bacteria"/>
</dbReference>
<dbReference type="RefSeq" id="WP_007638678.1">
    <property type="nucleotide sequence ID" value="NC_020514.1"/>
</dbReference>
<evidence type="ECO:0000313" key="2">
    <source>
        <dbReference type="Proteomes" id="UP000011864"/>
    </source>
</evidence>
<name>K7A6X6_9ALTE</name>
<dbReference type="STRING" id="1129794.C427_3303"/>
<sequence>MRFNAYILALLFGLLLNQAIAATYIIPMSELDFSDFLPIRGNCEMDLDGLVTDKLGSQMCISSDDGKIAHYRIIATPGKNVNIQVNSRLPAGSDGLTFTPIGKLISDVDDIDIVPGQVHIVNSGTLGRIDVMFGGEIILSSTFYGSDMSYQIEMEAGIIWEDTP</sequence>
<dbReference type="PATRIC" id="fig|1129794.4.peg.3281"/>
<gene>
    <name evidence="1" type="ORF">C427_3303</name>
</gene>
<dbReference type="AlphaFoldDB" id="K7A6X6"/>
<organism evidence="1 2">
    <name type="scientific">Paraglaciecola psychrophila 170</name>
    <dbReference type="NCBI Taxonomy" id="1129794"/>
    <lineage>
        <taxon>Bacteria</taxon>
        <taxon>Pseudomonadati</taxon>
        <taxon>Pseudomonadota</taxon>
        <taxon>Gammaproteobacteria</taxon>
        <taxon>Alteromonadales</taxon>
        <taxon>Alteromonadaceae</taxon>
        <taxon>Paraglaciecola</taxon>
    </lineage>
</organism>
<dbReference type="OrthoDB" id="9926065at2"/>
<reference evidence="1 2" key="1">
    <citation type="journal article" date="2013" name="Genome Announc.">
        <title>Complete Genome Sequence of Glaciecola psychrophila Strain 170T.</title>
        <authorList>
            <person name="Yin J."/>
            <person name="Chen J."/>
            <person name="Liu G."/>
            <person name="Yu Y."/>
            <person name="Song L."/>
            <person name="Wang X."/>
            <person name="Qu X."/>
        </authorList>
    </citation>
    <scope>NUCLEOTIDE SEQUENCE [LARGE SCALE GENOMIC DNA]</scope>
    <source>
        <strain evidence="1 2">170</strain>
    </source>
</reference>
<evidence type="ECO:0000313" key="1">
    <source>
        <dbReference type="EMBL" id="AGH45412.1"/>
    </source>
</evidence>
<dbReference type="KEGG" id="gps:C427_3303"/>
<dbReference type="Proteomes" id="UP000011864">
    <property type="component" value="Chromosome"/>
</dbReference>
<dbReference type="HOGENOM" id="CLU_1617415_0_0_6"/>
<proteinExistence type="predicted"/>
<keyword evidence="2" id="KW-1185">Reference proteome</keyword>
<protein>
    <submittedName>
        <fullName evidence="1">Uncharacterized protein</fullName>
    </submittedName>
</protein>
<dbReference type="EMBL" id="CP003837">
    <property type="protein sequence ID" value="AGH45412.1"/>
    <property type="molecule type" value="Genomic_DNA"/>
</dbReference>
<accession>K7A6X6</accession>